<dbReference type="Proteomes" id="UP000256964">
    <property type="component" value="Unassembled WGS sequence"/>
</dbReference>
<dbReference type="CDD" id="cd18186">
    <property type="entry name" value="BTB_POZ_ZBTB_KLHL-like"/>
    <property type="match status" value="1"/>
</dbReference>
<feature type="domain" description="BTB" evidence="1">
    <location>
        <begin position="11"/>
        <end position="84"/>
    </location>
</feature>
<dbReference type="InterPro" id="IPR000210">
    <property type="entry name" value="BTB/POZ_dom"/>
</dbReference>
<dbReference type="InterPro" id="IPR011333">
    <property type="entry name" value="SKP1/BTB/POZ_sf"/>
</dbReference>
<dbReference type="AlphaFoldDB" id="A0A371DMF3"/>
<proteinExistence type="predicted"/>
<gene>
    <name evidence="2" type="ORF">OH76DRAFT_1398837</name>
</gene>
<dbReference type="PROSITE" id="PS50097">
    <property type="entry name" value="BTB"/>
    <property type="match status" value="1"/>
</dbReference>
<dbReference type="SUPFAM" id="SSF54695">
    <property type="entry name" value="POZ domain"/>
    <property type="match status" value="1"/>
</dbReference>
<evidence type="ECO:0000313" key="2">
    <source>
        <dbReference type="EMBL" id="RDX53720.1"/>
    </source>
</evidence>
<evidence type="ECO:0000259" key="1">
    <source>
        <dbReference type="PROSITE" id="PS50097"/>
    </source>
</evidence>
<name>A0A371DMF3_9APHY</name>
<protein>
    <recommendedName>
        <fullName evidence="1">BTB domain-containing protein</fullName>
    </recommendedName>
</protein>
<keyword evidence="3" id="KW-1185">Reference proteome</keyword>
<accession>A0A371DMF3</accession>
<dbReference type="STRING" id="139420.A0A371DMF3"/>
<dbReference type="OrthoDB" id="71307at2759"/>
<dbReference type="SMART" id="SM00225">
    <property type="entry name" value="BTB"/>
    <property type="match status" value="1"/>
</dbReference>
<dbReference type="Gene3D" id="3.30.710.10">
    <property type="entry name" value="Potassium Channel Kv1.1, Chain A"/>
    <property type="match status" value="1"/>
</dbReference>
<reference evidence="2 3" key="1">
    <citation type="journal article" date="2018" name="Biotechnol. Biofuels">
        <title>Integrative visual omics of the white-rot fungus Polyporus brumalis exposes the biotechnological potential of its oxidative enzymes for delignifying raw plant biomass.</title>
        <authorList>
            <person name="Miyauchi S."/>
            <person name="Rancon A."/>
            <person name="Drula E."/>
            <person name="Hage H."/>
            <person name="Chaduli D."/>
            <person name="Favel A."/>
            <person name="Grisel S."/>
            <person name="Henrissat B."/>
            <person name="Herpoel-Gimbert I."/>
            <person name="Ruiz-Duenas F.J."/>
            <person name="Chevret D."/>
            <person name="Hainaut M."/>
            <person name="Lin J."/>
            <person name="Wang M."/>
            <person name="Pangilinan J."/>
            <person name="Lipzen A."/>
            <person name="Lesage-Meessen L."/>
            <person name="Navarro D."/>
            <person name="Riley R."/>
            <person name="Grigoriev I.V."/>
            <person name="Zhou S."/>
            <person name="Raouche S."/>
            <person name="Rosso M.N."/>
        </authorList>
    </citation>
    <scope>NUCLEOTIDE SEQUENCE [LARGE SCALE GENOMIC DNA]</scope>
    <source>
        <strain evidence="2 3">BRFM 1820</strain>
    </source>
</reference>
<dbReference type="EMBL" id="KZ857386">
    <property type="protein sequence ID" value="RDX53720.1"/>
    <property type="molecule type" value="Genomic_DNA"/>
</dbReference>
<organism evidence="2 3">
    <name type="scientific">Lentinus brumalis</name>
    <dbReference type="NCBI Taxonomy" id="2498619"/>
    <lineage>
        <taxon>Eukaryota</taxon>
        <taxon>Fungi</taxon>
        <taxon>Dikarya</taxon>
        <taxon>Basidiomycota</taxon>
        <taxon>Agaricomycotina</taxon>
        <taxon>Agaricomycetes</taxon>
        <taxon>Polyporales</taxon>
        <taxon>Polyporaceae</taxon>
        <taxon>Lentinus</taxon>
    </lineage>
</organism>
<dbReference type="Pfam" id="PF00651">
    <property type="entry name" value="BTB"/>
    <property type="match status" value="1"/>
</dbReference>
<sequence length="281" mass="31239">MSSSLFSSRDADLILHSNSSGEGGQEDGSSINFLVHRCVLSTASPFFEAMLSLPQPNAERNSDIPVIPMAEDGSVVETILRHIYPLPNPPVETLDELAQMLEVARKYDFTSVSNHLRQTLVAAQFLEACPLRVYAIASRYDLDEEAKVASKATLCAGLDKMPLHDDLKSMSGFAYHRLLQLHKRRARDAVALLELPDDVRCMSCNGRRDTVNQPPRWWAHYKEAAKEELLARPTSDIICSLSFIQRAALASGCERCAGSILSSCWFFDQLRQKIDTLPATV</sequence>
<evidence type="ECO:0000313" key="3">
    <source>
        <dbReference type="Proteomes" id="UP000256964"/>
    </source>
</evidence>